<evidence type="ECO:0000256" key="1">
    <source>
        <dbReference type="PROSITE-ProRule" id="PRU00076"/>
    </source>
</evidence>
<keyword evidence="2" id="KW-0732">Signal</keyword>
<keyword evidence="1" id="KW-1015">Disulfide bond</keyword>
<sequence length="125" mass="14056">MGKITIFIILLLFIISGTLTDACEMDQTQYGCRILNAQCSCGYGCMSEFRYHSMNDCKLALRGSRSNKCDEPNPCKHHGICLQISQSPGFKCRCEGTRYYGPSCERPCPEPSNFSTHIPWECVVI</sequence>
<proteinExistence type="predicted"/>
<keyword evidence="1" id="KW-0245">EGF-like domain</keyword>
<evidence type="ECO:0000256" key="2">
    <source>
        <dbReference type="SAM" id="SignalP"/>
    </source>
</evidence>
<dbReference type="EMBL" id="JAQQBS010000001">
    <property type="protein sequence ID" value="KAK0177402.1"/>
    <property type="molecule type" value="Genomic_DNA"/>
</dbReference>
<feature type="disulfide bond" evidence="1">
    <location>
        <begin position="75"/>
        <end position="92"/>
    </location>
</feature>
<organism evidence="4 5">
    <name type="scientific">Microctonus aethiopoides</name>
    <dbReference type="NCBI Taxonomy" id="144406"/>
    <lineage>
        <taxon>Eukaryota</taxon>
        <taxon>Metazoa</taxon>
        <taxon>Ecdysozoa</taxon>
        <taxon>Arthropoda</taxon>
        <taxon>Hexapoda</taxon>
        <taxon>Insecta</taxon>
        <taxon>Pterygota</taxon>
        <taxon>Neoptera</taxon>
        <taxon>Endopterygota</taxon>
        <taxon>Hymenoptera</taxon>
        <taxon>Apocrita</taxon>
        <taxon>Ichneumonoidea</taxon>
        <taxon>Braconidae</taxon>
        <taxon>Euphorinae</taxon>
        <taxon>Microctonus</taxon>
    </lineage>
</organism>
<protein>
    <recommendedName>
        <fullName evidence="3">EGF-like domain-containing protein</fullName>
    </recommendedName>
</protein>
<dbReference type="Gene3D" id="2.10.25.10">
    <property type="entry name" value="Laminin"/>
    <property type="match status" value="1"/>
</dbReference>
<dbReference type="Pfam" id="PF00008">
    <property type="entry name" value="EGF"/>
    <property type="match status" value="1"/>
</dbReference>
<evidence type="ECO:0000259" key="3">
    <source>
        <dbReference type="PROSITE" id="PS50026"/>
    </source>
</evidence>
<evidence type="ECO:0000313" key="5">
    <source>
        <dbReference type="Proteomes" id="UP001168990"/>
    </source>
</evidence>
<dbReference type="AlphaFoldDB" id="A0AA39KXK9"/>
<dbReference type="PROSITE" id="PS50026">
    <property type="entry name" value="EGF_3"/>
    <property type="match status" value="1"/>
</dbReference>
<keyword evidence="5" id="KW-1185">Reference proteome</keyword>
<feature type="domain" description="EGF-like" evidence="3">
    <location>
        <begin position="65"/>
        <end position="105"/>
    </location>
</feature>
<accession>A0AA39KXK9</accession>
<reference evidence="4" key="2">
    <citation type="submission" date="2023-03" db="EMBL/GenBank/DDBJ databases">
        <authorList>
            <person name="Inwood S.N."/>
            <person name="Skelly J.G."/>
            <person name="Guhlin J."/>
            <person name="Harrop T.W.R."/>
            <person name="Goldson S.G."/>
            <person name="Dearden P.K."/>
        </authorList>
    </citation>
    <scope>NUCLEOTIDE SEQUENCE</scope>
    <source>
        <strain evidence="4">Irish</strain>
        <tissue evidence="4">Whole body</tissue>
    </source>
</reference>
<gene>
    <name evidence="4" type="ORF">PV328_001459</name>
</gene>
<feature type="chain" id="PRO_5041234079" description="EGF-like domain-containing protein" evidence="2">
    <location>
        <begin position="21"/>
        <end position="125"/>
    </location>
</feature>
<dbReference type="SUPFAM" id="SSF57196">
    <property type="entry name" value="EGF/Laminin"/>
    <property type="match status" value="1"/>
</dbReference>
<evidence type="ECO:0000313" key="4">
    <source>
        <dbReference type="EMBL" id="KAK0177402.1"/>
    </source>
</evidence>
<dbReference type="Proteomes" id="UP001168990">
    <property type="component" value="Unassembled WGS sequence"/>
</dbReference>
<feature type="signal peptide" evidence="2">
    <location>
        <begin position="1"/>
        <end position="20"/>
    </location>
</feature>
<name>A0AA39KXK9_9HYME</name>
<dbReference type="InterPro" id="IPR000742">
    <property type="entry name" value="EGF"/>
</dbReference>
<comment type="caution">
    <text evidence="1">Lacks conserved residue(s) required for the propagation of feature annotation.</text>
</comment>
<reference evidence="4" key="1">
    <citation type="journal article" date="2023" name="bioRxiv">
        <title>Scaffold-level genome assemblies of two parasitoid biocontrol wasps reveal the parthenogenesis mechanism and an associated novel virus.</title>
        <authorList>
            <person name="Inwood S."/>
            <person name="Skelly J."/>
            <person name="Guhlin J."/>
            <person name="Harrop T."/>
            <person name="Goldson S."/>
            <person name="Dearden P."/>
        </authorList>
    </citation>
    <scope>NUCLEOTIDE SEQUENCE</scope>
    <source>
        <strain evidence="4">Irish</strain>
        <tissue evidence="4">Whole body</tissue>
    </source>
</reference>
<comment type="caution">
    <text evidence="4">The sequence shown here is derived from an EMBL/GenBank/DDBJ whole genome shotgun (WGS) entry which is preliminary data.</text>
</comment>